<dbReference type="OrthoDB" id="3232130at2759"/>
<dbReference type="AlphaFoldDB" id="A0A409WXQ4"/>
<keyword evidence="1" id="KW-0812">Transmembrane</keyword>
<gene>
    <name evidence="2" type="ORF">CVT25_003995</name>
</gene>
<evidence type="ECO:0000313" key="2">
    <source>
        <dbReference type="EMBL" id="PPQ83256.1"/>
    </source>
</evidence>
<proteinExistence type="predicted"/>
<organism evidence="2 3">
    <name type="scientific">Psilocybe cyanescens</name>
    <dbReference type="NCBI Taxonomy" id="93625"/>
    <lineage>
        <taxon>Eukaryota</taxon>
        <taxon>Fungi</taxon>
        <taxon>Dikarya</taxon>
        <taxon>Basidiomycota</taxon>
        <taxon>Agaricomycotina</taxon>
        <taxon>Agaricomycetes</taxon>
        <taxon>Agaricomycetidae</taxon>
        <taxon>Agaricales</taxon>
        <taxon>Agaricineae</taxon>
        <taxon>Strophariaceae</taxon>
        <taxon>Psilocybe</taxon>
    </lineage>
</organism>
<comment type="caution">
    <text evidence="2">The sequence shown here is derived from an EMBL/GenBank/DDBJ whole genome shotgun (WGS) entry which is preliminary data.</text>
</comment>
<dbReference type="InParanoid" id="A0A409WXQ4"/>
<feature type="transmembrane region" description="Helical" evidence="1">
    <location>
        <begin position="27"/>
        <end position="49"/>
    </location>
</feature>
<accession>A0A409WXQ4</accession>
<keyword evidence="3" id="KW-1185">Reference proteome</keyword>
<reference evidence="2 3" key="1">
    <citation type="journal article" date="2018" name="Evol. Lett.">
        <title>Horizontal gene cluster transfer increased hallucinogenic mushroom diversity.</title>
        <authorList>
            <person name="Reynolds H.T."/>
            <person name="Vijayakumar V."/>
            <person name="Gluck-Thaler E."/>
            <person name="Korotkin H.B."/>
            <person name="Matheny P.B."/>
            <person name="Slot J.C."/>
        </authorList>
    </citation>
    <scope>NUCLEOTIDE SEQUENCE [LARGE SCALE GENOMIC DNA]</scope>
    <source>
        <strain evidence="2 3">2631</strain>
    </source>
</reference>
<evidence type="ECO:0000256" key="1">
    <source>
        <dbReference type="SAM" id="Phobius"/>
    </source>
</evidence>
<protein>
    <submittedName>
        <fullName evidence="2">Uncharacterized protein</fullName>
    </submittedName>
</protein>
<evidence type="ECO:0000313" key="3">
    <source>
        <dbReference type="Proteomes" id="UP000283269"/>
    </source>
</evidence>
<sequence>MERQADAGQTPYRFADTNNSGRRTYPVIIHVAVLSTFLIPIAFLPYIAARRQIVSLRRKVNMLEKDIQLFKGSVTTAASHQASIANVELSRLRETGLHAMNRTSELQGQISRQEADRAATDEEMRTGLRQLLDETQHSRTQTATLRALGMTLADIAAFMQEVELNFGLGQRNDQRGIERMRLLALRMQSLSQPEDHTTQVG</sequence>
<keyword evidence="1" id="KW-0472">Membrane</keyword>
<name>A0A409WXQ4_PSICY</name>
<keyword evidence="1" id="KW-1133">Transmembrane helix</keyword>
<dbReference type="Proteomes" id="UP000283269">
    <property type="component" value="Unassembled WGS sequence"/>
</dbReference>
<dbReference type="EMBL" id="NHYD01003030">
    <property type="protein sequence ID" value="PPQ83256.1"/>
    <property type="molecule type" value="Genomic_DNA"/>
</dbReference>